<dbReference type="InterPro" id="IPR016161">
    <property type="entry name" value="Ald_DH/histidinol_DH"/>
</dbReference>
<protein>
    <submittedName>
        <fullName evidence="4">Aldehyde dehydrogenase domain protein</fullName>
        <ecNumber evidence="4">1.-.-.-</ecNumber>
    </submittedName>
</protein>
<reference evidence="4" key="1">
    <citation type="submission" date="2013-08" db="EMBL/GenBank/DDBJ databases">
        <authorList>
            <person name="Mendez C."/>
            <person name="Richter M."/>
            <person name="Ferrer M."/>
            <person name="Sanchez J."/>
        </authorList>
    </citation>
    <scope>NUCLEOTIDE SEQUENCE</scope>
</reference>
<organism evidence="4">
    <name type="scientific">mine drainage metagenome</name>
    <dbReference type="NCBI Taxonomy" id="410659"/>
    <lineage>
        <taxon>unclassified sequences</taxon>
        <taxon>metagenomes</taxon>
        <taxon>ecological metagenomes</taxon>
    </lineage>
</organism>
<feature type="domain" description="Aldehyde dehydrogenase" evidence="3">
    <location>
        <begin position="2"/>
        <end position="49"/>
    </location>
</feature>
<keyword evidence="2 4" id="KW-0560">Oxidoreductase</keyword>
<name>T1BRT3_9ZZZZ</name>
<feature type="non-terminal residue" evidence="4">
    <location>
        <position position="1"/>
    </location>
</feature>
<sequence>WRELEVGGLVVNGSSNYRLDHAPFGGVKNSGIGRESPRWMLDDYTYIKTMMLRDISLWGDE</sequence>
<dbReference type="InterPro" id="IPR051020">
    <property type="entry name" value="ALDH-related_metabolic_enz"/>
</dbReference>
<comment type="caution">
    <text evidence="4">The sequence shown here is derived from an EMBL/GenBank/DDBJ whole genome shotgun (WGS) entry which is preliminary data.</text>
</comment>
<dbReference type="EMBL" id="AUZX01003923">
    <property type="protein sequence ID" value="EQD72567.1"/>
    <property type="molecule type" value="Genomic_DNA"/>
</dbReference>
<gene>
    <name evidence="4" type="ORF">B1A_05388</name>
</gene>
<accession>T1BRT3</accession>
<evidence type="ECO:0000259" key="3">
    <source>
        <dbReference type="Pfam" id="PF00171"/>
    </source>
</evidence>
<dbReference type="AlphaFoldDB" id="T1BRT3"/>
<dbReference type="GO" id="GO:0008911">
    <property type="term" value="F:lactaldehyde dehydrogenase (NAD+) activity"/>
    <property type="evidence" value="ECO:0007669"/>
    <property type="project" value="TreeGrafter"/>
</dbReference>
<dbReference type="Pfam" id="PF00171">
    <property type="entry name" value="Aldedh"/>
    <property type="match status" value="1"/>
</dbReference>
<dbReference type="PANTHER" id="PTHR42991:SF1">
    <property type="entry name" value="ALDEHYDE DEHYDROGENASE"/>
    <property type="match status" value="1"/>
</dbReference>
<dbReference type="PANTHER" id="PTHR42991">
    <property type="entry name" value="ALDEHYDE DEHYDROGENASE"/>
    <property type="match status" value="1"/>
</dbReference>
<evidence type="ECO:0000256" key="1">
    <source>
        <dbReference type="ARBA" id="ARBA00009986"/>
    </source>
</evidence>
<dbReference type="InterPro" id="IPR016163">
    <property type="entry name" value="Ald_DH_C"/>
</dbReference>
<comment type="similarity">
    <text evidence="1">Belongs to the aldehyde dehydrogenase family.</text>
</comment>
<reference evidence="4" key="2">
    <citation type="journal article" date="2014" name="ISME J.">
        <title>Microbial stratification in low pH oxic and suboxic macroscopic growths along an acid mine drainage.</title>
        <authorList>
            <person name="Mendez-Garcia C."/>
            <person name="Mesa V."/>
            <person name="Sprenger R.R."/>
            <person name="Richter M."/>
            <person name="Diez M.S."/>
            <person name="Solano J."/>
            <person name="Bargiela R."/>
            <person name="Golyshina O.V."/>
            <person name="Manteca A."/>
            <person name="Ramos J.L."/>
            <person name="Gallego J.R."/>
            <person name="Llorente I."/>
            <person name="Martins Dos Santos V.A."/>
            <person name="Jensen O.N."/>
            <person name="Pelaez A.I."/>
            <person name="Sanchez J."/>
            <person name="Ferrer M."/>
        </authorList>
    </citation>
    <scope>NUCLEOTIDE SEQUENCE</scope>
</reference>
<evidence type="ECO:0000313" key="4">
    <source>
        <dbReference type="EMBL" id="EQD72567.1"/>
    </source>
</evidence>
<proteinExistence type="inferred from homology"/>
<dbReference type="EC" id="1.-.-.-" evidence="4"/>
<evidence type="ECO:0000256" key="2">
    <source>
        <dbReference type="ARBA" id="ARBA00023002"/>
    </source>
</evidence>
<dbReference type="Gene3D" id="3.40.309.10">
    <property type="entry name" value="Aldehyde Dehydrogenase, Chain A, domain 2"/>
    <property type="match status" value="1"/>
</dbReference>
<dbReference type="SUPFAM" id="SSF53720">
    <property type="entry name" value="ALDH-like"/>
    <property type="match status" value="1"/>
</dbReference>
<dbReference type="InterPro" id="IPR015590">
    <property type="entry name" value="Aldehyde_DH_dom"/>
</dbReference>